<dbReference type="Proteomes" id="UP001227268">
    <property type="component" value="Unassembled WGS sequence"/>
</dbReference>
<evidence type="ECO:0000313" key="2">
    <source>
        <dbReference type="Proteomes" id="UP001227268"/>
    </source>
</evidence>
<sequence>MSALVLRTNSGQRLPEAFRALTTTSKVKARIVPSSNDGASVRPKKSWKQRSSSAKKIGWNFFDLHPRVREAVMTPLDPLKMEDEAEAQQAVERYSKYAWDQCYDGPKFVLSAVDVYISLAKESPDSDAYLVSIAMKKEPSMIEKERKKVGKAGNFVFSCNPRQLWQRFDSFPEAVRQADALLERRILNQGLLAAHKTIMRFEPEPASIPPIESDVTETVEKKVEEEDTDNHPVVQDLDSIELSIADQHTNFMTASRLWDLKS</sequence>
<evidence type="ECO:0000313" key="1">
    <source>
        <dbReference type="EMBL" id="KAJ9104576.1"/>
    </source>
</evidence>
<proteinExistence type="predicted"/>
<dbReference type="EMBL" id="JASBWT010000005">
    <property type="protein sequence ID" value="KAJ9104576.1"/>
    <property type="molecule type" value="Genomic_DNA"/>
</dbReference>
<gene>
    <name evidence="1" type="ORF">QFC21_002074</name>
</gene>
<accession>A0ACC2W138</accession>
<name>A0ACC2W138_9TREE</name>
<comment type="caution">
    <text evidence="1">The sequence shown here is derived from an EMBL/GenBank/DDBJ whole genome shotgun (WGS) entry which is preliminary data.</text>
</comment>
<organism evidence="1 2">
    <name type="scientific">Naganishia friedmannii</name>
    <dbReference type="NCBI Taxonomy" id="89922"/>
    <lineage>
        <taxon>Eukaryota</taxon>
        <taxon>Fungi</taxon>
        <taxon>Dikarya</taxon>
        <taxon>Basidiomycota</taxon>
        <taxon>Agaricomycotina</taxon>
        <taxon>Tremellomycetes</taxon>
        <taxon>Filobasidiales</taxon>
        <taxon>Filobasidiaceae</taxon>
        <taxon>Naganishia</taxon>
    </lineage>
</organism>
<protein>
    <submittedName>
        <fullName evidence="1">Uncharacterized protein</fullName>
    </submittedName>
</protein>
<reference evidence="1" key="1">
    <citation type="submission" date="2023-04" db="EMBL/GenBank/DDBJ databases">
        <title>Draft Genome sequencing of Naganishia species isolated from polar environments using Oxford Nanopore Technology.</title>
        <authorList>
            <person name="Leo P."/>
            <person name="Venkateswaran K."/>
        </authorList>
    </citation>
    <scope>NUCLEOTIDE SEQUENCE</scope>
    <source>
        <strain evidence="1">MNA-CCFEE 5423</strain>
    </source>
</reference>
<keyword evidence="2" id="KW-1185">Reference proteome</keyword>